<dbReference type="SUPFAM" id="SSF56672">
    <property type="entry name" value="DNA/RNA polymerases"/>
    <property type="match status" value="1"/>
</dbReference>
<dbReference type="InterPro" id="IPR043502">
    <property type="entry name" value="DNA/RNA_pol_sf"/>
</dbReference>
<evidence type="ECO:0000313" key="2">
    <source>
        <dbReference type="Proteomes" id="UP001054252"/>
    </source>
</evidence>
<proteinExistence type="predicted"/>
<dbReference type="AlphaFoldDB" id="A0AAV5I5F5"/>
<dbReference type="PANTHER" id="PTHR11439:SF467">
    <property type="entry name" value="INTEGRASE CATALYTIC DOMAIN-CONTAINING PROTEIN"/>
    <property type="match status" value="1"/>
</dbReference>
<dbReference type="EMBL" id="BPVZ01000006">
    <property type="protein sequence ID" value="GKU92545.1"/>
    <property type="molecule type" value="Genomic_DNA"/>
</dbReference>
<protein>
    <recommendedName>
        <fullName evidence="3">Retrovirus-related Pol polyprotein from transposon TNT 1-94</fullName>
    </recommendedName>
</protein>
<gene>
    <name evidence="1" type="ORF">SLEP1_g6257</name>
</gene>
<reference evidence="1 2" key="1">
    <citation type="journal article" date="2021" name="Commun. Biol.">
        <title>The genome of Shorea leprosula (Dipterocarpaceae) highlights the ecological relevance of drought in aseasonal tropical rainforests.</title>
        <authorList>
            <person name="Ng K.K.S."/>
            <person name="Kobayashi M.J."/>
            <person name="Fawcett J.A."/>
            <person name="Hatakeyama M."/>
            <person name="Paape T."/>
            <person name="Ng C.H."/>
            <person name="Ang C.C."/>
            <person name="Tnah L.H."/>
            <person name="Lee C.T."/>
            <person name="Nishiyama T."/>
            <person name="Sese J."/>
            <person name="O'Brien M.J."/>
            <person name="Copetti D."/>
            <person name="Mohd Noor M.I."/>
            <person name="Ong R.C."/>
            <person name="Putra M."/>
            <person name="Sireger I.Z."/>
            <person name="Indrioko S."/>
            <person name="Kosugi Y."/>
            <person name="Izuno A."/>
            <person name="Isagi Y."/>
            <person name="Lee S.L."/>
            <person name="Shimizu K.K."/>
        </authorList>
    </citation>
    <scope>NUCLEOTIDE SEQUENCE [LARGE SCALE GENOMIC DNA]</scope>
    <source>
        <strain evidence="1">214</strain>
    </source>
</reference>
<sequence>MLERFNMKHAKPVSTPLANHFKLSKRSCPTTKEEKEKMLSIPYSSAVGSLMYAMVCTWPDIAHAVVVVSRFLSDPGKIHWEAVKWIFKYLKGTTKFCLTFGQTEPILKGYIDADMAGDLDNRKSISGYLFTFAGGAVSWQSKLQKCVALSTTEAEYIAATEAGKEILWMKRFLQELGLKQKEHVVFCDSQSAIDLSKNTMYHARTKHIDLRYHWLRLVTENKQFQLRKIHTNNNVANMMTKVLPREKFEYCKKLAGMDTK</sequence>
<accession>A0AAV5I5F5</accession>
<organism evidence="1 2">
    <name type="scientific">Rubroshorea leprosula</name>
    <dbReference type="NCBI Taxonomy" id="152421"/>
    <lineage>
        <taxon>Eukaryota</taxon>
        <taxon>Viridiplantae</taxon>
        <taxon>Streptophyta</taxon>
        <taxon>Embryophyta</taxon>
        <taxon>Tracheophyta</taxon>
        <taxon>Spermatophyta</taxon>
        <taxon>Magnoliopsida</taxon>
        <taxon>eudicotyledons</taxon>
        <taxon>Gunneridae</taxon>
        <taxon>Pentapetalae</taxon>
        <taxon>rosids</taxon>
        <taxon>malvids</taxon>
        <taxon>Malvales</taxon>
        <taxon>Dipterocarpaceae</taxon>
        <taxon>Rubroshorea</taxon>
    </lineage>
</organism>
<name>A0AAV5I5F5_9ROSI</name>
<comment type="caution">
    <text evidence="1">The sequence shown here is derived from an EMBL/GenBank/DDBJ whole genome shotgun (WGS) entry which is preliminary data.</text>
</comment>
<dbReference type="CDD" id="cd09272">
    <property type="entry name" value="RNase_HI_RT_Ty1"/>
    <property type="match status" value="1"/>
</dbReference>
<evidence type="ECO:0000313" key="1">
    <source>
        <dbReference type="EMBL" id="GKU92545.1"/>
    </source>
</evidence>
<dbReference type="PANTHER" id="PTHR11439">
    <property type="entry name" value="GAG-POL-RELATED RETROTRANSPOSON"/>
    <property type="match status" value="1"/>
</dbReference>
<evidence type="ECO:0008006" key="3">
    <source>
        <dbReference type="Google" id="ProtNLM"/>
    </source>
</evidence>
<dbReference type="Proteomes" id="UP001054252">
    <property type="component" value="Unassembled WGS sequence"/>
</dbReference>
<keyword evidence="2" id="KW-1185">Reference proteome</keyword>